<evidence type="ECO:0000256" key="3">
    <source>
        <dbReference type="ARBA" id="ARBA00022801"/>
    </source>
</evidence>
<evidence type="ECO:0000313" key="6">
    <source>
        <dbReference type="Proteomes" id="UP000029917"/>
    </source>
</evidence>
<feature type="binding site" evidence="4">
    <location>
        <position position="139"/>
    </location>
    <ligand>
        <name>a divalent metal cation</name>
        <dbReference type="ChEBI" id="CHEBI:60240"/>
        <label>2</label>
    </ligand>
</feature>
<dbReference type="FunFam" id="3.20.20.140:FF:000005">
    <property type="entry name" value="TatD family hydrolase"/>
    <property type="match status" value="1"/>
</dbReference>
<feature type="binding site" evidence="4">
    <location>
        <position position="17"/>
    </location>
    <ligand>
        <name>a divalent metal cation</name>
        <dbReference type="ChEBI" id="CHEBI:60240"/>
        <label>1</label>
    </ligand>
</feature>
<dbReference type="InterPro" id="IPR015991">
    <property type="entry name" value="TatD/YcfH-like"/>
</dbReference>
<name>A0A099FG10_9RHOB</name>
<dbReference type="GO" id="GO:0016788">
    <property type="term" value="F:hydrolase activity, acting on ester bonds"/>
    <property type="evidence" value="ECO:0007669"/>
    <property type="project" value="InterPro"/>
</dbReference>
<gene>
    <name evidence="5" type="ORF">IC63_00665</name>
</gene>
<feature type="binding site" evidence="4">
    <location>
        <position position="215"/>
    </location>
    <ligand>
        <name>a divalent metal cation</name>
        <dbReference type="ChEBI" id="CHEBI:60240"/>
        <label>1</label>
    </ligand>
</feature>
<keyword evidence="2 4" id="KW-0479">Metal-binding</keyword>
<dbReference type="RefSeq" id="WP_036715956.1">
    <property type="nucleotide sequence ID" value="NZ_JRKS01000001.1"/>
</dbReference>
<dbReference type="EMBL" id="JRKS01000001">
    <property type="protein sequence ID" value="KGJ09690.1"/>
    <property type="molecule type" value="Genomic_DNA"/>
</dbReference>
<dbReference type="Proteomes" id="UP000029917">
    <property type="component" value="Unassembled WGS sequence"/>
</dbReference>
<feature type="binding site" evidence="4">
    <location>
        <position position="165"/>
    </location>
    <ligand>
        <name>a divalent metal cation</name>
        <dbReference type="ChEBI" id="CHEBI:60240"/>
        <label>2</label>
    </ligand>
</feature>
<dbReference type="NCBIfam" id="TIGR00010">
    <property type="entry name" value="YchF/TatD family DNA exonuclease"/>
    <property type="match status" value="1"/>
</dbReference>
<dbReference type="InterPro" id="IPR032466">
    <property type="entry name" value="Metal_Hydrolase"/>
</dbReference>
<evidence type="ECO:0000256" key="4">
    <source>
        <dbReference type="PIRSR" id="PIRSR005902-1"/>
    </source>
</evidence>
<dbReference type="STRING" id="690417.IC63_00665"/>
<dbReference type="GO" id="GO:0046872">
    <property type="term" value="F:metal ion binding"/>
    <property type="evidence" value="ECO:0007669"/>
    <property type="project" value="UniProtKB-KW"/>
</dbReference>
<sequence>MTEAPSDPMLPLLVDSHCHLDFPDFQGQVPDLVTRARAVGVTRMVTICTRLRQEPQVRAIAEAHAGVFYAAGTHPMQAAEEPMATVDQLVALSAHPKFVGIGETGLDYHYTADSAAVQKDSLAVHIEAARQTGLPLIIHSRDADDDMAAILTREHAAGPFSCVMHCYTSGQALARTALDLDFYLSMSGIAAFRRSTELREIFAGAPRDRILVETDAPFLAPPPYRGKRNEPAYVAHTARVGAELFGMSQADFAALTSANFDRLFAKAAGAPAARAAAG</sequence>
<comment type="caution">
    <text evidence="5">The sequence shown here is derived from an EMBL/GenBank/DDBJ whole genome shotgun (WGS) entry which is preliminary data.</text>
</comment>
<proteinExistence type="inferred from homology"/>
<dbReference type="SUPFAM" id="SSF51556">
    <property type="entry name" value="Metallo-dependent hydrolases"/>
    <property type="match status" value="1"/>
</dbReference>
<dbReference type="GO" id="GO:0005829">
    <property type="term" value="C:cytosol"/>
    <property type="evidence" value="ECO:0007669"/>
    <property type="project" value="TreeGrafter"/>
</dbReference>
<dbReference type="GO" id="GO:0004536">
    <property type="term" value="F:DNA nuclease activity"/>
    <property type="evidence" value="ECO:0007669"/>
    <property type="project" value="InterPro"/>
</dbReference>
<dbReference type="PROSITE" id="PS01090">
    <property type="entry name" value="TATD_2"/>
    <property type="match status" value="1"/>
</dbReference>
<reference evidence="5 6" key="1">
    <citation type="submission" date="2014-09" db="EMBL/GenBank/DDBJ databases">
        <authorList>
            <person name="McGinnis J.M."/>
            <person name="Wolfgang W.J."/>
        </authorList>
    </citation>
    <scope>NUCLEOTIDE SEQUENCE [LARGE SCALE GENOMIC DNA]</scope>
    <source>
        <strain evidence="5 6">HAMBI 3106</strain>
    </source>
</reference>
<dbReference type="CDD" id="cd01310">
    <property type="entry name" value="TatD_DNAse"/>
    <property type="match status" value="1"/>
</dbReference>
<keyword evidence="3" id="KW-0378">Hydrolase</keyword>
<evidence type="ECO:0000256" key="2">
    <source>
        <dbReference type="ARBA" id="ARBA00022723"/>
    </source>
</evidence>
<feature type="binding site" evidence="4">
    <location>
        <position position="103"/>
    </location>
    <ligand>
        <name>a divalent metal cation</name>
        <dbReference type="ChEBI" id="CHEBI:60240"/>
        <label>1</label>
    </ligand>
</feature>
<dbReference type="InterPro" id="IPR001130">
    <property type="entry name" value="TatD-like"/>
</dbReference>
<dbReference type="AlphaFoldDB" id="A0A099FG10"/>
<dbReference type="PANTHER" id="PTHR46124:SF2">
    <property type="entry name" value="D-AMINOACYL-TRNA DEACYLASE"/>
    <property type="match status" value="1"/>
</dbReference>
<reference evidence="5 6" key="2">
    <citation type="submission" date="2014-10" db="EMBL/GenBank/DDBJ databases">
        <title>Paracoccus sanguinis sp. nov., isolated from clinical specimens of New York State patients.</title>
        <authorList>
            <person name="Mingle L.A."/>
            <person name="Cole J.A."/>
            <person name="Lapierre P."/>
            <person name="Musser K.A."/>
        </authorList>
    </citation>
    <scope>NUCLEOTIDE SEQUENCE [LARGE SCALE GENOMIC DNA]</scope>
    <source>
        <strain evidence="5 6">HAMBI 3106</strain>
    </source>
</reference>
<dbReference type="PROSITE" id="PS01137">
    <property type="entry name" value="TATD_1"/>
    <property type="match status" value="1"/>
</dbReference>
<organism evidence="5 6">
    <name type="scientific">Paracoccus sphaerophysae</name>
    <dbReference type="NCBI Taxonomy" id="690417"/>
    <lineage>
        <taxon>Bacteria</taxon>
        <taxon>Pseudomonadati</taxon>
        <taxon>Pseudomonadota</taxon>
        <taxon>Alphaproteobacteria</taxon>
        <taxon>Rhodobacterales</taxon>
        <taxon>Paracoccaceae</taxon>
        <taxon>Paracoccus</taxon>
    </lineage>
</organism>
<dbReference type="PANTHER" id="PTHR46124">
    <property type="entry name" value="D-AMINOACYL-TRNA DEACYLASE"/>
    <property type="match status" value="1"/>
</dbReference>
<feature type="binding site" evidence="4">
    <location>
        <position position="19"/>
    </location>
    <ligand>
        <name>a divalent metal cation</name>
        <dbReference type="ChEBI" id="CHEBI:60240"/>
        <label>1</label>
    </ligand>
</feature>
<protein>
    <submittedName>
        <fullName evidence="5">LuxR family transcriptional regulator</fullName>
    </submittedName>
</protein>
<comment type="similarity">
    <text evidence="1">Belongs to the metallo-dependent hydrolases superfamily. TatD-type hydrolase family.</text>
</comment>
<evidence type="ECO:0000256" key="1">
    <source>
        <dbReference type="ARBA" id="ARBA00009275"/>
    </source>
</evidence>
<dbReference type="Pfam" id="PF01026">
    <property type="entry name" value="TatD_DNase"/>
    <property type="match status" value="1"/>
</dbReference>
<evidence type="ECO:0000313" key="5">
    <source>
        <dbReference type="EMBL" id="KGJ09690.1"/>
    </source>
</evidence>
<dbReference type="OrthoDB" id="9810005at2"/>
<dbReference type="Gene3D" id="3.20.20.140">
    <property type="entry name" value="Metal-dependent hydrolases"/>
    <property type="match status" value="1"/>
</dbReference>
<dbReference type="PIRSF" id="PIRSF005902">
    <property type="entry name" value="DNase_TatD"/>
    <property type="match status" value="1"/>
</dbReference>
<keyword evidence="6" id="KW-1185">Reference proteome</keyword>
<dbReference type="InterPro" id="IPR018228">
    <property type="entry name" value="DNase_TatD-rel_CS"/>
</dbReference>
<accession>A0A099FG10</accession>